<comment type="subcellular location">
    <subcellularLocation>
        <location evidence="1">Nucleus</location>
    </subcellularLocation>
</comment>
<dbReference type="SUPFAM" id="SSF48371">
    <property type="entry name" value="ARM repeat"/>
    <property type="match status" value="1"/>
</dbReference>
<dbReference type="RefSeq" id="XP_001012431.1">
    <property type="nucleotide sequence ID" value="XM_001012431.3"/>
</dbReference>
<keyword evidence="2" id="KW-0813">Transport</keyword>
<dbReference type="SMART" id="SM00913">
    <property type="entry name" value="IBN_N"/>
    <property type="match status" value="1"/>
</dbReference>
<dbReference type="GeneID" id="7843043"/>
<dbReference type="GO" id="GO:0031267">
    <property type="term" value="F:small GTPase binding"/>
    <property type="evidence" value="ECO:0007669"/>
    <property type="project" value="InterPro"/>
</dbReference>
<dbReference type="InterPro" id="IPR016024">
    <property type="entry name" value="ARM-type_fold"/>
</dbReference>
<dbReference type="InterPro" id="IPR001494">
    <property type="entry name" value="Importin-beta_N"/>
</dbReference>
<organism evidence="5 6">
    <name type="scientific">Tetrahymena thermophila (strain SB210)</name>
    <dbReference type="NCBI Taxonomy" id="312017"/>
    <lineage>
        <taxon>Eukaryota</taxon>
        <taxon>Sar</taxon>
        <taxon>Alveolata</taxon>
        <taxon>Ciliophora</taxon>
        <taxon>Intramacronucleata</taxon>
        <taxon>Oligohymenophorea</taxon>
        <taxon>Hymenostomatida</taxon>
        <taxon>Tetrahymenina</taxon>
        <taxon>Tetrahymenidae</taxon>
        <taxon>Tetrahymena</taxon>
    </lineage>
</organism>
<evidence type="ECO:0000313" key="5">
    <source>
        <dbReference type="EMBL" id="EAR92186.1"/>
    </source>
</evidence>
<name>Q235L5_TETTS</name>
<evidence type="ECO:0000313" key="6">
    <source>
        <dbReference type="Proteomes" id="UP000009168"/>
    </source>
</evidence>
<keyword evidence="6" id="KW-1185">Reference proteome</keyword>
<evidence type="ECO:0000256" key="2">
    <source>
        <dbReference type="ARBA" id="ARBA00022448"/>
    </source>
</evidence>
<reference evidence="6" key="1">
    <citation type="journal article" date="2006" name="PLoS Biol.">
        <title>Macronuclear genome sequence of the ciliate Tetrahymena thermophila, a model eukaryote.</title>
        <authorList>
            <person name="Eisen J.A."/>
            <person name="Coyne R.S."/>
            <person name="Wu M."/>
            <person name="Wu D."/>
            <person name="Thiagarajan M."/>
            <person name="Wortman J.R."/>
            <person name="Badger J.H."/>
            <person name="Ren Q."/>
            <person name="Amedeo P."/>
            <person name="Jones K.M."/>
            <person name="Tallon L.J."/>
            <person name="Delcher A.L."/>
            <person name="Salzberg S.L."/>
            <person name="Silva J.C."/>
            <person name="Haas B.J."/>
            <person name="Majoros W.H."/>
            <person name="Farzad M."/>
            <person name="Carlton J.M."/>
            <person name="Smith R.K. Jr."/>
            <person name="Garg J."/>
            <person name="Pearlman R.E."/>
            <person name="Karrer K.M."/>
            <person name="Sun L."/>
            <person name="Manning G."/>
            <person name="Elde N.C."/>
            <person name="Turkewitz A.P."/>
            <person name="Asai D.J."/>
            <person name="Wilkes D.E."/>
            <person name="Wang Y."/>
            <person name="Cai H."/>
            <person name="Collins K."/>
            <person name="Stewart B.A."/>
            <person name="Lee S.R."/>
            <person name="Wilamowska K."/>
            <person name="Weinberg Z."/>
            <person name="Ruzzo W.L."/>
            <person name="Wloga D."/>
            <person name="Gaertig J."/>
            <person name="Frankel J."/>
            <person name="Tsao C.-C."/>
            <person name="Gorovsky M.A."/>
            <person name="Keeling P.J."/>
            <person name="Waller R.F."/>
            <person name="Patron N.J."/>
            <person name="Cherry J.M."/>
            <person name="Stover N.A."/>
            <person name="Krieger C.J."/>
            <person name="del Toro C."/>
            <person name="Ryder H.F."/>
            <person name="Williamson S.C."/>
            <person name="Barbeau R.A."/>
            <person name="Hamilton E.P."/>
            <person name="Orias E."/>
        </authorList>
    </citation>
    <scope>NUCLEOTIDE SEQUENCE [LARGE SCALE GENOMIC DNA]</scope>
    <source>
        <strain evidence="6">SB210</strain>
    </source>
</reference>
<dbReference type="AlphaFoldDB" id="Q235L5"/>
<dbReference type="Gene3D" id="1.25.10.10">
    <property type="entry name" value="Leucine-rich Repeat Variant"/>
    <property type="match status" value="1"/>
</dbReference>
<dbReference type="InParanoid" id="Q235L5"/>
<dbReference type="eggNOG" id="ENOG502SMP9">
    <property type="taxonomic scope" value="Eukaryota"/>
</dbReference>
<dbReference type="PANTHER" id="PTHR10997">
    <property type="entry name" value="IMPORTIN-7, 8, 11"/>
    <property type="match status" value="1"/>
</dbReference>
<protein>
    <submittedName>
        <fullName evidence="5">Importin-beta amine-terminal domain protein</fullName>
    </submittedName>
</protein>
<dbReference type="Proteomes" id="UP000009168">
    <property type="component" value="Unassembled WGS sequence"/>
</dbReference>
<evidence type="ECO:0000259" key="4">
    <source>
        <dbReference type="PROSITE" id="PS50166"/>
    </source>
</evidence>
<feature type="domain" description="Importin N-terminal" evidence="4">
    <location>
        <begin position="42"/>
        <end position="118"/>
    </location>
</feature>
<dbReference type="InterPro" id="IPR011989">
    <property type="entry name" value="ARM-like"/>
</dbReference>
<evidence type="ECO:0000256" key="1">
    <source>
        <dbReference type="ARBA" id="ARBA00004123"/>
    </source>
</evidence>
<sequence>MQSSQQQVQMQEVVLQNLDENTIYQCLEAIHTAANESIRKNADQYLMSLEEHPQFSLILISIFEKAQVETIKLTALMYLKNIIKRYWSQRSLVKKKECPFPEQNKTQIRQYFVNLLQNNNSRSIRKHIDACISLIIQNELPNCFPQIIEYIQSSLSALLQVLKQGNIDVLNNQETFNLLKTCKIVLRQFSKKPINNQQPNPIHQSNLELVFTIWEMVNNYTQQAISNQNINQFQLFTSISTAFDKMLCFSICSQSTETQFSDAISQIITQIISKLGQILDLIGKVGDNEDLKELLIKQIKAITINTISIQFKLPLAFQAILSTQLNIIEKLIYSFDQLEEENLLKCGLLAMFRILSKFTYYANPELYKESVQKSKIMQYAQPQLQCSTAFYSFFTAEKIEQTLNYLIQKILPYNFQLMNELSKNDDIIEKDDQNYMDDAVNEIDNSLYSITMCMTEQILQRFPEKCLLLLKNLMSQLQQSNFTNVSSDIQESIFSIMGLVPKVCKKNNIDPNNLFDFVGLLKYLYNNQKQMNFAARRIPILVTKWIEYLPQNIQVEIAGIVSQIIYDHQEPYIRYECCMCLSEIVKTEANLDYSVMIDKIAPIIVQLFTCFEVATVLWRLISFLSNILKKCQAENQHQQLLLVLQNSQLNAILNTDDELLKGALADMFIDLIVFFPPSTPLQPIYKLAIQFIDNCLSKRSLEINILKLWYFLSKEYCPIQQLDEPMKNLLFKYIPLLSNSDQDEEIIVKALSIIEEYILLEFIPLNSSEILEYIEKTYVIAKNFEAEDCIDECLNIKTQALNLLGTAILILLNRQEQNILMSLERIMKLLIIDLSNTNINKTNKFVPSYRAILQTIFNRFLIENFGAMIEFVKQCGMNVDTFMETWFMNMEFTESKNTSKINTIAVLTILPHISGQMFSKYFGYALKRMLPDIHFYLDLLAGNKTEKPQNAFAVRSRKDEKVASARKKALRQTQLYENVNLVQFFKTQIQAAFQNFNIAPNSLSVLIDDQGRIEQFLNIMNSN</sequence>
<keyword evidence="3" id="KW-0539">Nucleus</keyword>
<evidence type="ECO:0000256" key="3">
    <source>
        <dbReference type="ARBA" id="ARBA00023242"/>
    </source>
</evidence>
<gene>
    <name evidence="5" type="ORF">TTHERM_01031040</name>
</gene>
<dbReference type="EMBL" id="GG662762">
    <property type="protein sequence ID" value="EAR92186.1"/>
    <property type="molecule type" value="Genomic_DNA"/>
</dbReference>
<dbReference type="HOGENOM" id="CLU_295712_0_0_1"/>
<dbReference type="GO" id="GO:0006606">
    <property type="term" value="P:protein import into nucleus"/>
    <property type="evidence" value="ECO:0007669"/>
    <property type="project" value="TreeGrafter"/>
</dbReference>
<dbReference type="Pfam" id="PF03810">
    <property type="entry name" value="IBN_N"/>
    <property type="match status" value="1"/>
</dbReference>
<dbReference type="STRING" id="312017.Q235L5"/>
<dbReference type="GO" id="GO:0005829">
    <property type="term" value="C:cytosol"/>
    <property type="evidence" value="ECO:0007669"/>
    <property type="project" value="TreeGrafter"/>
</dbReference>
<accession>Q235L5</accession>
<dbReference type="PROSITE" id="PS50166">
    <property type="entry name" value="IMPORTIN_B_NT"/>
    <property type="match status" value="1"/>
</dbReference>
<proteinExistence type="predicted"/>
<dbReference type="KEGG" id="tet:TTHERM_01031040"/>
<dbReference type="OrthoDB" id="3268246at2759"/>
<dbReference type="OMA" id="CYDIAMI"/>
<dbReference type="GO" id="GO:0005635">
    <property type="term" value="C:nuclear envelope"/>
    <property type="evidence" value="ECO:0007669"/>
    <property type="project" value="TreeGrafter"/>
</dbReference>